<evidence type="ECO:0000256" key="3">
    <source>
        <dbReference type="ARBA" id="ARBA00022692"/>
    </source>
</evidence>
<protein>
    <recommendedName>
        <fullName evidence="7">Post-GPI attachment to proteins factor 3</fullName>
    </recommendedName>
</protein>
<dbReference type="GO" id="GO:0016788">
    <property type="term" value="F:hydrolase activity, acting on ester bonds"/>
    <property type="evidence" value="ECO:0007669"/>
    <property type="project" value="TreeGrafter"/>
</dbReference>
<comment type="function">
    <text evidence="7">Involved in the lipid remodeling steps of GPI-anchor maturation.</text>
</comment>
<comment type="subcellular location">
    <subcellularLocation>
        <location evidence="1">Endomembrane system</location>
        <topology evidence="1">Multi-pass membrane protein</topology>
    </subcellularLocation>
    <subcellularLocation>
        <location evidence="7">Endoplasmic reticulum membrane</location>
        <topology evidence="7">Multi-pass membrane protein</topology>
    </subcellularLocation>
</comment>
<keyword evidence="6 7" id="KW-0472">Membrane</keyword>
<gene>
    <name evidence="8" type="ORF">DL89DRAFT_278096</name>
</gene>
<organism evidence="8 9">
    <name type="scientific">Linderina pennispora</name>
    <dbReference type="NCBI Taxonomy" id="61395"/>
    <lineage>
        <taxon>Eukaryota</taxon>
        <taxon>Fungi</taxon>
        <taxon>Fungi incertae sedis</taxon>
        <taxon>Zoopagomycota</taxon>
        <taxon>Kickxellomycotina</taxon>
        <taxon>Kickxellomycetes</taxon>
        <taxon>Kickxellales</taxon>
        <taxon>Kickxellaceae</taxon>
        <taxon>Linderina</taxon>
    </lineage>
</organism>
<reference evidence="8 9" key="1">
    <citation type="submission" date="2016-07" db="EMBL/GenBank/DDBJ databases">
        <title>Pervasive Adenine N6-methylation of Active Genes in Fungi.</title>
        <authorList>
            <consortium name="DOE Joint Genome Institute"/>
            <person name="Mondo S.J."/>
            <person name="Dannebaum R.O."/>
            <person name="Kuo R.C."/>
            <person name="Labutti K."/>
            <person name="Haridas S."/>
            <person name="Kuo A."/>
            <person name="Salamov A."/>
            <person name="Ahrendt S.R."/>
            <person name="Lipzen A."/>
            <person name="Sullivan W."/>
            <person name="Andreopoulos W.B."/>
            <person name="Clum A."/>
            <person name="Lindquist E."/>
            <person name="Daum C."/>
            <person name="Ramamoorthy G.K."/>
            <person name="Gryganskyi A."/>
            <person name="Culley D."/>
            <person name="Magnuson J.K."/>
            <person name="James T.Y."/>
            <person name="O'Malley M.A."/>
            <person name="Stajich J.E."/>
            <person name="Spatafora J.W."/>
            <person name="Visel A."/>
            <person name="Grigoriev I.V."/>
        </authorList>
    </citation>
    <scope>NUCLEOTIDE SEQUENCE [LARGE SCALE GENOMIC DNA]</scope>
    <source>
        <strain evidence="8 9">ATCC 12442</strain>
    </source>
</reference>
<dbReference type="GO" id="GO:0006506">
    <property type="term" value="P:GPI anchor biosynthetic process"/>
    <property type="evidence" value="ECO:0007669"/>
    <property type="project" value="UniProtKB-KW"/>
</dbReference>
<keyword evidence="2 7" id="KW-0337">GPI-anchor biosynthesis</keyword>
<comment type="similarity">
    <text evidence="7">Belongs to the PGAP3 family.</text>
</comment>
<dbReference type="OrthoDB" id="419770at2759"/>
<keyword evidence="3 7" id="KW-0812">Transmembrane</keyword>
<dbReference type="PANTHER" id="PTHR13148">
    <property type="entry name" value="PER1-RELATED"/>
    <property type="match status" value="1"/>
</dbReference>
<dbReference type="EMBL" id="MCFD01000005">
    <property type="protein sequence ID" value="ORX70937.1"/>
    <property type="molecule type" value="Genomic_DNA"/>
</dbReference>
<feature type="transmembrane region" description="Helical" evidence="7">
    <location>
        <begin position="162"/>
        <end position="180"/>
    </location>
</feature>
<evidence type="ECO:0000256" key="1">
    <source>
        <dbReference type="ARBA" id="ARBA00004127"/>
    </source>
</evidence>
<dbReference type="PANTHER" id="PTHR13148:SF0">
    <property type="entry name" value="POST-GPI ATTACHMENT TO PROTEINS FACTOR 3"/>
    <property type="match status" value="1"/>
</dbReference>
<evidence type="ECO:0000256" key="7">
    <source>
        <dbReference type="RuleBase" id="RU365066"/>
    </source>
</evidence>
<dbReference type="Pfam" id="PF04080">
    <property type="entry name" value="Per1"/>
    <property type="match status" value="1"/>
</dbReference>
<feature type="transmembrane region" description="Helical" evidence="7">
    <location>
        <begin position="216"/>
        <end position="235"/>
    </location>
</feature>
<keyword evidence="4 7" id="KW-0732">Signal</keyword>
<feature type="transmembrane region" description="Helical" evidence="7">
    <location>
        <begin position="130"/>
        <end position="150"/>
    </location>
</feature>
<evidence type="ECO:0000313" key="9">
    <source>
        <dbReference type="Proteomes" id="UP000193922"/>
    </source>
</evidence>
<evidence type="ECO:0000313" key="8">
    <source>
        <dbReference type="EMBL" id="ORX70937.1"/>
    </source>
</evidence>
<feature type="chain" id="PRO_5016484785" description="Post-GPI attachment to proteins factor 3" evidence="7">
    <location>
        <begin position="19"/>
        <end position="308"/>
    </location>
</feature>
<evidence type="ECO:0000256" key="6">
    <source>
        <dbReference type="ARBA" id="ARBA00023136"/>
    </source>
</evidence>
<keyword evidence="7" id="KW-0256">Endoplasmic reticulum</keyword>
<feature type="transmembrane region" description="Helical" evidence="7">
    <location>
        <begin position="192"/>
        <end position="210"/>
    </location>
</feature>
<evidence type="ECO:0000256" key="2">
    <source>
        <dbReference type="ARBA" id="ARBA00022502"/>
    </source>
</evidence>
<dbReference type="STRING" id="61395.A0A1Y1WBM2"/>
<comment type="caution">
    <text evidence="8">The sequence shown here is derived from an EMBL/GenBank/DDBJ whole genome shotgun (WGS) entry which is preliminary data.</text>
</comment>
<evidence type="ECO:0000256" key="5">
    <source>
        <dbReference type="ARBA" id="ARBA00022989"/>
    </source>
</evidence>
<name>A0A1Y1WBM2_9FUNG</name>
<dbReference type="GeneID" id="63806141"/>
<accession>A0A1Y1WBM2</accession>
<comment type="caution">
    <text evidence="7">Lacks conserved residue(s) required for the propagation of feature annotation.</text>
</comment>
<keyword evidence="5 7" id="KW-1133">Transmembrane helix</keyword>
<dbReference type="InterPro" id="IPR007217">
    <property type="entry name" value="Per1-like"/>
</dbReference>
<keyword evidence="9" id="KW-1185">Reference proteome</keyword>
<dbReference type="RefSeq" id="XP_040744516.1">
    <property type="nucleotide sequence ID" value="XM_040889493.1"/>
</dbReference>
<feature type="signal peptide" evidence="7">
    <location>
        <begin position="1"/>
        <end position="18"/>
    </location>
</feature>
<sequence>MRAWRFLTALLLATVASASYGDRQPAFKSCVTACEQTDCAPTASPLPLHLRMLFWTCESNCDYKCQRQLTVAAQKQNAPVYQYHGKWPFVRIWGVQEPASVIFSVLNGYMHLKSWPLVRNGISKQHPMRLWLSVFVVLGTWTWLWSAVFHIRDFSITEKLDYYSAGLNVLYMFFLGVVRLLRLKTWRETRVVAGLCAVPYFMHVGYLSFIKFDYQYNMLANAIVGLMSNVAWFVVTYQAYHHRNKQWWKPAVLILLTDAAFSLEAFDFPPFLDSFDAHSLWHGATILLVPEWYDFLIKDARRSKTKQA</sequence>
<proteinExistence type="inferred from homology"/>
<dbReference type="Proteomes" id="UP000193922">
    <property type="component" value="Unassembled WGS sequence"/>
</dbReference>
<evidence type="ECO:0000256" key="4">
    <source>
        <dbReference type="ARBA" id="ARBA00022729"/>
    </source>
</evidence>
<dbReference type="GO" id="GO:0005789">
    <property type="term" value="C:endoplasmic reticulum membrane"/>
    <property type="evidence" value="ECO:0007669"/>
    <property type="project" value="UniProtKB-SubCell"/>
</dbReference>
<dbReference type="AlphaFoldDB" id="A0A1Y1WBM2"/>